<keyword evidence="1" id="KW-0969">Cilium</keyword>
<reference evidence="2 4" key="2">
    <citation type="submission" date="2019-03" db="EMBL/GenBank/DDBJ databases">
        <title>Genomic Encyclopedia of Type Strains, Phase IV (KMG-IV): sequencing the most valuable type-strain genomes for metagenomic binning, comparative biology and taxonomic classification.</title>
        <authorList>
            <person name="Goeker M."/>
        </authorList>
    </citation>
    <scope>NUCLEOTIDE SEQUENCE [LARGE SCALE GENOMIC DNA]</scope>
    <source>
        <strain evidence="2 4">DSM 3764</strain>
    </source>
</reference>
<dbReference type="EMBL" id="SMBT01000006">
    <property type="protein sequence ID" value="TCU86125.1"/>
    <property type="molecule type" value="Genomic_DNA"/>
</dbReference>
<name>A0A377SW32_9NEIS</name>
<organism evidence="1 3">
    <name type="scientific">Iodobacter fluviatilis</name>
    <dbReference type="NCBI Taxonomy" id="537"/>
    <lineage>
        <taxon>Bacteria</taxon>
        <taxon>Pseudomonadati</taxon>
        <taxon>Pseudomonadota</taxon>
        <taxon>Betaproteobacteria</taxon>
        <taxon>Neisseriales</taxon>
        <taxon>Chitinibacteraceae</taxon>
        <taxon>Iodobacter</taxon>
    </lineage>
</organism>
<dbReference type="OrthoDB" id="7062113at2"/>
<keyword evidence="1" id="KW-0966">Cell projection</keyword>
<dbReference type="AlphaFoldDB" id="A0A377SW32"/>
<dbReference type="Proteomes" id="UP000255108">
    <property type="component" value="Unassembled WGS sequence"/>
</dbReference>
<gene>
    <name evidence="2" type="ORF">EV682_1065</name>
    <name evidence="1" type="ORF">NCTC11159_03071</name>
</gene>
<accession>A0A377SW32</accession>
<keyword evidence="1" id="KW-0282">Flagellum</keyword>
<proteinExistence type="predicted"/>
<dbReference type="EMBL" id="UGHR01000003">
    <property type="protein sequence ID" value="STR44536.1"/>
    <property type="molecule type" value="Genomic_DNA"/>
</dbReference>
<protein>
    <submittedName>
        <fullName evidence="2">Flagellar FliL protein</fullName>
    </submittedName>
    <submittedName>
        <fullName evidence="1">Flagellar basal body-associated protein FliL</fullName>
    </submittedName>
</protein>
<reference evidence="1 3" key="1">
    <citation type="submission" date="2018-06" db="EMBL/GenBank/DDBJ databases">
        <authorList>
            <consortium name="Pathogen Informatics"/>
            <person name="Doyle S."/>
        </authorList>
    </citation>
    <scope>NUCLEOTIDE SEQUENCE [LARGE SCALE GENOMIC DNA]</scope>
    <source>
        <strain evidence="1 3">NCTC11159</strain>
    </source>
</reference>
<sequence>MSKNIIFIVLGLLVAAGVGGGAAYYFKQDSAPKVAKAESVEYKFASVDKIIVMLRNDDGSSLSTHYIAVDLVFRTSKEKEAEIKNHLPFLKSTAVKVLSHLNLTMANKMTIEDYHALLNKEFSAAYKGVASDKPFSDVMVSKLIVE</sequence>
<evidence type="ECO:0000313" key="2">
    <source>
        <dbReference type="EMBL" id="TCU86125.1"/>
    </source>
</evidence>
<evidence type="ECO:0000313" key="3">
    <source>
        <dbReference type="Proteomes" id="UP000255108"/>
    </source>
</evidence>
<dbReference type="RefSeq" id="WP_115228333.1">
    <property type="nucleotide sequence ID" value="NZ_CAWOLO010000006.1"/>
</dbReference>
<keyword evidence="4" id="KW-1185">Reference proteome</keyword>
<evidence type="ECO:0000313" key="1">
    <source>
        <dbReference type="EMBL" id="STR44536.1"/>
    </source>
</evidence>
<evidence type="ECO:0000313" key="4">
    <source>
        <dbReference type="Proteomes" id="UP000295794"/>
    </source>
</evidence>
<dbReference type="Proteomes" id="UP000295794">
    <property type="component" value="Unassembled WGS sequence"/>
</dbReference>